<gene>
    <name evidence="6" type="primary">DERL3</name>
    <name evidence="6" type="ORF">KI688_001574</name>
</gene>
<accession>A0A9P7XS71</accession>
<dbReference type="PROSITE" id="PS50217">
    <property type="entry name" value="BZIP"/>
    <property type="match status" value="1"/>
</dbReference>
<dbReference type="AlphaFoldDB" id="A0A9P7XS71"/>
<dbReference type="Pfam" id="PF04511">
    <property type="entry name" value="DER1"/>
    <property type="match status" value="1"/>
</dbReference>
<dbReference type="Proteomes" id="UP000707451">
    <property type="component" value="Unassembled WGS sequence"/>
</dbReference>
<dbReference type="InterPro" id="IPR004827">
    <property type="entry name" value="bZIP"/>
</dbReference>
<comment type="subcellular location">
    <subcellularLocation>
        <location evidence="1">Nucleus</location>
    </subcellularLocation>
</comment>
<feature type="domain" description="BZIP" evidence="5">
    <location>
        <begin position="58"/>
        <end position="115"/>
    </location>
</feature>
<keyword evidence="4" id="KW-0812">Transmembrane</keyword>
<keyword evidence="7" id="KW-1185">Reference proteome</keyword>
<evidence type="ECO:0000313" key="6">
    <source>
        <dbReference type="EMBL" id="KAG9066350.1"/>
    </source>
</evidence>
<dbReference type="Gene3D" id="1.20.5.170">
    <property type="match status" value="1"/>
</dbReference>
<keyword evidence="4" id="KW-1133">Transmembrane helix</keyword>
<dbReference type="GO" id="GO:0000976">
    <property type="term" value="F:transcription cis-regulatory region binding"/>
    <property type="evidence" value="ECO:0007669"/>
    <property type="project" value="InterPro"/>
</dbReference>
<feature type="region of interest" description="Disordered" evidence="3">
    <location>
        <begin position="149"/>
        <end position="178"/>
    </location>
</feature>
<name>A0A9P7XS71_9FUNG</name>
<dbReference type="InterPro" id="IPR050936">
    <property type="entry name" value="AP-1-like"/>
</dbReference>
<dbReference type="GO" id="GO:0001228">
    <property type="term" value="F:DNA-binding transcription activator activity, RNA polymerase II-specific"/>
    <property type="evidence" value="ECO:0007669"/>
    <property type="project" value="TreeGrafter"/>
</dbReference>
<feature type="transmembrane region" description="Helical" evidence="4">
    <location>
        <begin position="555"/>
        <end position="574"/>
    </location>
</feature>
<feature type="transmembrane region" description="Helical" evidence="4">
    <location>
        <begin position="719"/>
        <end position="737"/>
    </location>
</feature>
<organism evidence="6 7">
    <name type="scientific">Linnemannia hyalina</name>
    <dbReference type="NCBI Taxonomy" id="64524"/>
    <lineage>
        <taxon>Eukaryota</taxon>
        <taxon>Fungi</taxon>
        <taxon>Fungi incertae sedis</taxon>
        <taxon>Mucoromycota</taxon>
        <taxon>Mortierellomycotina</taxon>
        <taxon>Mortierellomycetes</taxon>
        <taxon>Mortierellales</taxon>
        <taxon>Mortierellaceae</taxon>
        <taxon>Linnemannia</taxon>
    </lineage>
</organism>
<evidence type="ECO:0000256" key="4">
    <source>
        <dbReference type="SAM" id="Phobius"/>
    </source>
</evidence>
<reference evidence="6" key="1">
    <citation type="submission" date="2021-06" db="EMBL/GenBank/DDBJ databases">
        <title>Genome Sequence of Mortierella hyaline Strain SCG-10, a Cold-Adapted, Nitrate-Reducing Fungus Isolated from Soil in Minnesota, USA.</title>
        <authorList>
            <person name="Aldossari N."/>
        </authorList>
    </citation>
    <scope>NUCLEOTIDE SEQUENCE</scope>
    <source>
        <strain evidence="6">SCG-10</strain>
    </source>
</reference>
<feature type="transmembrane region" description="Helical" evidence="4">
    <location>
        <begin position="581"/>
        <end position="598"/>
    </location>
</feature>
<dbReference type="GO" id="GO:0090575">
    <property type="term" value="C:RNA polymerase II transcription regulator complex"/>
    <property type="evidence" value="ECO:0007669"/>
    <property type="project" value="TreeGrafter"/>
</dbReference>
<proteinExistence type="predicted"/>
<keyword evidence="2" id="KW-0539">Nucleus</keyword>
<feature type="transmembrane region" description="Helical" evidence="4">
    <location>
        <begin position="671"/>
        <end position="698"/>
    </location>
</feature>
<dbReference type="PROSITE" id="PS00036">
    <property type="entry name" value="BZIP_BASIC"/>
    <property type="match status" value="1"/>
</dbReference>
<evidence type="ECO:0000313" key="7">
    <source>
        <dbReference type="Proteomes" id="UP000707451"/>
    </source>
</evidence>
<evidence type="ECO:0000256" key="2">
    <source>
        <dbReference type="ARBA" id="ARBA00023242"/>
    </source>
</evidence>
<dbReference type="OrthoDB" id="2593073at2759"/>
<dbReference type="SMART" id="SM00338">
    <property type="entry name" value="BRLZ"/>
    <property type="match status" value="1"/>
</dbReference>
<dbReference type="Pfam" id="PF00170">
    <property type="entry name" value="bZIP_1"/>
    <property type="match status" value="1"/>
</dbReference>
<dbReference type="SUPFAM" id="SSF57959">
    <property type="entry name" value="Leucine zipper domain"/>
    <property type="match status" value="1"/>
</dbReference>
<feature type="compositionally biased region" description="Polar residues" evidence="3">
    <location>
        <begin position="168"/>
        <end position="178"/>
    </location>
</feature>
<keyword evidence="4" id="KW-0472">Membrane</keyword>
<dbReference type="PANTHER" id="PTHR40621">
    <property type="entry name" value="TRANSCRIPTION FACTOR KAPC-RELATED"/>
    <property type="match status" value="1"/>
</dbReference>
<protein>
    <submittedName>
        <fullName evidence="6">Derlin-3</fullName>
    </submittedName>
</protein>
<comment type="caution">
    <text evidence="6">The sequence shown here is derived from an EMBL/GenBank/DDBJ whole genome shotgun (WGS) entry which is preliminary data.</text>
</comment>
<dbReference type="InterPro" id="IPR046347">
    <property type="entry name" value="bZIP_sf"/>
</dbReference>
<feature type="compositionally biased region" description="Basic and acidic residues" evidence="3">
    <location>
        <begin position="57"/>
        <end position="73"/>
    </location>
</feature>
<feature type="region of interest" description="Disordered" evidence="3">
    <location>
        <begin position="1"/>
        <end position="73"/>
    </location>
</feature>
<feature type="transmembrane region" description="Helical" evidence="4">
    <location>
        <begin position="642"/>
        <end position="659"/>
    </location>
</feature>
<feature type="compositionally biased region" description="Low complexity" evidence="3">
    <location>
        <begin position="223"/>
        <end position="247"/>
    </location>
</feature>
<dbReference type="InterPro" id="IPR007599">
    <property type="entry name" value="DER1"/>
</dbReference>
<evidence type="ECO:0000259" key="5">
    <source>
        <dbReference type="PROSITE" id="PS50217"/>
    </source>
</evidence>
<evidence type="ECO:0000256" key="3">
    <source>
        <dbReference type="SAM" id="MobiDB-lite"/>
    </source>
</evidence>
<dbReference type="EMBL" id="JAHRHY010000010">
    <property type="protein sequence ID" value="KAG9066350.1"/>
    <property type="molecule type" value="Genomic_DNA"/>
</dbReference>
<feature type="region of interest" description="Disordered" evidence="3">
    <location>
        <begin position="223"/>
        <end position="254"/>
    </location>
</feature>
<evidence type="ECO:0000256" key="1">
    <source>
        <dbReference type="ARBA" id="ARBA00004123"/>
    </source>
</evidence>
<dbReference type="PANTHER" id="PTHR40621:SF6">
    <property type="entry name" value="AP-1-LIKE TRANSCRIPTION FACTOR YAP1-RELATED"/>
    <property type="match status" value="1"/>
</dbReference>
<dbReference type="CDD" id="cd14688">
    <property type="entry name" value="bZIP_YAP"/>
    <property type="match status" value="1"/>
</dbReference>
<sequence>MRVLPELRIIQQEFNRRDKRPYPGKSGRGTSDDDEDEDGNRARKKPGRKPNPASPAVRKEQNRAAQRAFRDRKERHLQEMESTIKELKETNNDITQEARRLKNANELLQSENFYLREVVFSFETALSKGGHVVILQEVKAELYRRHYEKHSAKRLDPPPPPPVTTTPAASIQDHQSTSTQSMFIPTGSFLIRPECTDAVSSARQRQEFGQAVVNAITINCSKSPSPSVSIISSSSLTSNGSTSLSDSPPLPSRACSPVVWERPGAKAAADPNDDNIFSMSSDIFYKAPSPRSFLDAYHARLARSSSPFSPITIPRSAMSGQDTEMGARVTEYTKQPTMFDELQSSLFPPGTLQSLIHNNLSTPQEIVNDVPLLDQLGSSAPSKDPVISSGYQAFPFSLSLMDSLLPNEPSSILDDDNGEYRLSTPTLGLDDGLKQEVIPSKRLQLEIRVLASAPPAVDPNIDVKVYSLPHDPRIDLIPCPRLRAQMILHQTKFDIEDLCQLLINEAICHGHPLDPHSWELPERFFDRYGFLLGQEMLRHRNKIWPKKDEPLADFFWLYILSALTFLTAATMFAIPFLAMELHLAIVVVWAYRALGQLLRYEGHFGFVDKYRLYFDPALVFYKHQYWRIVTAFLYYGEGGDEIDFEFFYTFNMIIFSYYLEREWFSERTVDFVWAYFLSACALLIASTLHALPFIAIELHLVFFQVWLLHGTSVGTNKRLILLSWAVNIGLASIAYYYSVYGRFTALAFGALYHFLENVLPAWSMSRGVRLFRTPDFV</sequence>